<feature type="signal peptide" evidence="2">
    <location>
        <begin position="1"/>
        <end position="19"/>
    </location>
</feature>
<evidence type="ECO:0000256" key="2">
    <source>
        <dbReference type="SAM" id="SignalP"/>
    </source>
</evidence>
<keyword evidence="5" id="KW-1185">Reference proteome</keyword>
<dbReference type="Proteomes" id="UP000761423">
    <property type="component" value="Unassembled WGS sequence"/>
</dbReference>
<dbReference type="Pfam" id="PF07715">
    <property type="entry name" value="Plug"/>
    <property type="match status" value="1"/>
</dbReference>
<keyword evidence="2" id="KW-0732">Signal</keyword>
<name>A0ABX0IF00_9FLAO</name>
<sequence>MKALLNLFIFLFTITTVFAQETTDNSPLIVVNGNILHKDVLEAIDPKNIESVNVLKDKAATAVYGQSAKNGVILITTKDISKRELKKLYKKYSAENSINKETDVFKISGTVYDCEKLELSGVYIKNLNSKAETQTDIDGKFSIEVKINDILEISFLQFKSQKIKIENKENLIVNLKAEQQIILEKPVIYLYPTEKKAIDIKLDLKGELLTTFPKYDKSWEVIAEPNGQIFDKKTNRYYSSLFWDGTIDFPSAHYKYDDGFIVSKDNLTEFLIKKLDHIGLNNQETNDFIQYWLPILERNKYNFIHFLVNEECNEIATLNVNPKPETSIRIYMEFYGLENRTIIKEQQLPKTERKGFTLVEWGGADVSSKIRENEF</sequence>
<dbReference type="EMBL" id="JAAJBV010000002">
    <property type="protein sequence ID" value="NHM03940.1"/>
    <property type="molecule type" value="Genomic_DNA"/>
</dbReference>
<protein>
    <submittedName>
        <fullName evidence="4">TonB-dependent receptor plug domain-containing protein</fullName>
    </submittedName>
</protein>
<proteinExistence type="predicted"/>
<evidence type="ECO:0000313" key="5">
    <source>
        <dbReference type="Proteomes" id="UP000761423"/>
    </source>
</evidence>
<dbReference type="Gene3D" id="2.170.130.10">
    <property type="entry name" value="TonB-dependent receptor, plug domain"/>
    <property type="match status" value="1"/>
</dbReference>
<keyword evidence="1" id="KW-0175">Coiled coil</keyword>
<evidence type="ECO:0000256" key="1">
    <source>
        <dbReference type="SAM" id="Coils"/>
    </source>
</evidence>
<evidence type="ECO:0000313" key="4">
    <source>
        <dbReference type="EMBL" id="NHM03940.1"/>
    </source>
</evidence>
<feature type="chain" id="PRO_5046128357" evidence="2">
    <location>
        <begin position="20"/>
        <end position="375"/>
    </location>
</feature>
<gene>
    <name evidence="4" type="ORF">G4L40_04390</name>
</gene>
<comment type="caution">
    <text evidence="4">The sequence shown here is derived from an EMBL/GenBank/DDBJ whole genome shotgun (WGS) entry which is preliminary data.</text>
</comment>
<dbReference type="NCBIfam" id="TIGR04057">
    <property type="entry name" value="SusC_RagA_signa"/>
    <property type="match status" value="1"/>
</dbReference>
<dbReference type="SUPFAM" id="SSF49464">
    <property type="entry name" value="Carboxypeptidase regulatory domain-like"/>
    <property type="match status" value="1"/>
</dbReference>
<organism evidence="4 5">
    <name type="scientific">Flavobacterium celericrescens</name>
    <dbReference type="NCBI Taxonomy" id="2709780"/>
    <lineage>
        <taxon>Bacteria</taxon>
        <taxon>Pseudomonadati</taxon>
        <taxon>Bacteroidota</taxon>
        <taxon>Flavobacteriia</taxon>
        <taxon>Flavobacteriales</taxon>
        <taxon>Flavobacteriaceae</taxon>
        <taxon>Flavobacterium</taxon>
    </lineage>
</organism>
<dbReference type="RefSeq" id="WP_166235933.1">
    <property type="nucleotide sequence ID" value="NZ_JAAJBV010000002.1"/>
</dbReference>
<dbReference type="InterPro" id="IPR037066">
    <property type="entry name" value="Plug_dom_sf"/>
</dbReference>
<dbReference type="InterPro" id="IPR008969">
    <property type="entry name" value="CarboxyPept-like_regulatory"/>
</dbReference>
<evidence type="ECO:0000259" key="3">
    <source>
        <dbReference type="Pfam" id="PF07715"/>
    </source>
</evidence>
<reference evidence="4 5" key="1">
    <citation type="submission" date="2020-02" db="EMBL/GenBank/DDBJ databases">
        <authorList>
            <person name="Chen W.-M."/>
        </authorList>
    </citation>
    <scope>NUCLEOTIDE SEQUENCE [LARGE SCALE GENOMIC DNA]</scope>
    <source>
        <strain evidence="4 5">TWA-26</strain>
    </source>
</reference>
<feature type="coiled-coil region" evidence="1">
    <location>
        <begin position="158"/>
        <end position="185"/>
    </location>
</feature>
<dbReference type="SUPFAM" id="SSF56935">
    <property type="entry name" value="Porins"/>
    <property type="match status" value="1"/>
</dbReference>
<dbReference type="InterPro" id="IPR023997">
    <property type="entry name" value="TonB-dep_OMP_SusC/RagA_CS"/>
</dbReference>
<keyword evidence="4" id="KW-0675">Receptor</keyword>
<dbReference type="InterPro" id="IPR012910">
    <property type="entry name" value="Plug_dom"/>
</dbReference>
<accession>A0ABX0IF00</accession>
<feature type="domain" description="TonB-dependent receptor plug" evidence="3">
    <location>
        <begin position="22"/>
        <end position="72"/>
    </location>
</feature>
<dbReference type="Pfam" id="PF13715">
    <property type="entry name" value="CarbopepD_reg_2"/>
    <property type="match status" value="1"/>
</dbReference>